<dbReference type="CDD" id="cd17470">
    <property type="entry name" value="T3SS_Flik_C"/>
    <property type="match status" value="1"/>
</dbReference>
<protein>
    <submittedName>
        <fullName evidence="3">FliK family flagellar hook-length control protein</fullName>
    </submittedName>
</protein>
<dbReference type="Proteomes" id="UP000078250">
    <property type="component" value="Unassembled WGS sequence"/>
</dbReference>
<dbReference type="PANTHER" id="PTHR37533:SF2">
    <property type="entry name" value="FLAGELLAR HOOK-LENGTH CONTROL PROTEIN"/>
    <property type="match status" value="1"/>
</dbReference>
<feature type="compositionally biased region" description="Basic and acidic residues" evidence="1">
    <location>
        <begin position="45"/>
        <end position="77"/>
    </location>
</feature>
<keyword evidence="4" id="KW-1185">Reference proteome</keyword>
<keyword evidence="3" id="KW-0969">Cilium</keyword>
<feature type="region of interest" description="Disordered" evidence="1">
    <location>
        <begin position="402"/>
        <end position="450"/>
    </location>
</feature>
<feature type="compositionally biased region" description="Polar residues" evidence="1">
    <location>
        <begin position="17"/>
        <end position="44"/>
    </location>
</feature>
<feature type="region of interest" description="Disordered" evidence="1">
    <location>
        <begin position="1"/>
        <end position="102"/>
    </location>
</feature>
<evidence type="ECO:0000256" key="1">
    <source>
        <dbReference type="SAM" id="MobiDB-lite"/>
    </source>
</evidence>
<evidence type="ECO:0000259" key="2">
    <source>
        <dbReference type="Pfam" id="PF02120"/>
    </source>
</evidence>
<feature type="domain" description="Flagellar hook-length control protein-like C-terminal" evidence="2">
    <location>
        <begin position="333"/>
        <end position="413"/>
    </location>
</feature>
<dbReference type="EMBL" id="LXEV01000027">
    <property type="protein sequence ID" value="OAT46147.1"/>
    <property type="molecule type" value="Genomic_DNA"/>
</dbReference>
<proteinExistence type="predicted"/>
<keyword evidence="3" id="KW-0282">Flagellum</keyword>
<feature type="compositionally biased region" description="Polar residues" evidence="1">
    <location>
        <begin position="79"/>
        <end position="88"/>
    </location>
</feature>
<dbReference type="PANTHER" id="PTHR37533">
    <property type="entry name" value="FLAGELLAR HOOK-LENGTH CONTROL PROTEIN"/>
    <property type="match status" value="1"/>
</dbReference>
<feature type="compositionally biased region" description="Polar residues" evidence="1">
    <location>
        <begin position="418"/>
        <end position="427"/>
    </location>
</feature>
<dbReference type="InterPro" id="IPR052563">
    <property type="entry name" value="FliK"/>
</dbReference>
<reference evidence="3 4" key="1">
    <citation type="submission" date="2016-04" db="EMBL/GenBank/DDBJ databases">
        <title>ATOL: Assembling a taxonomically balanced genome-scale reconstruction of the evolutionary history of the Enterobacteriaceae.</title>
        <authorList>
            <person name="Plunkett G.III."/>
            <person name="Neeno-Eckwall E.C."/>
            <person name="Glasner J.D."/>
            <person name="Perna N.T."/>
        </authorList>
    </citation>
    <scope>NUCLEOTIDE SEQUENCE [LARGE SCALE GENOMIC DNA]</scope>
    <source>
        <strain evidence="3 4">ATCC 700826</strain>
    </source>
</reference>
<sequence length="471" mass="50549">MEITLLTMDVIAPSPGPTSSTNSQPGDNASTFAQLLSSQPQNAQSDKKNAHIEGQSPKENKAHLHSEEDKNKNKEDENSIVSVATQSPIEEKQPQEKSPLALSLPDNEQFAAILDNKTAPSLMSAEELAAELPVQLAGLPGLKRAPLGSEHLAQALQQPHSLKREDSLASLANSFSKDNDALSDLNLSEQQNLAKSDEKSLLAQLRPETAALATQPIGVTANKTEKPQAKKTDSLASLLTPSAEKVNSLLNGDKQLSASKLAENAAQHVVATNSLAERDLHNTLSTTSSFASHAIAGTHTSAINQPQVHFSPMATQVLNAQVGTPEWQQQLNQQIVMFSRNGLQKAELRLHPEELGSLHIRMKIEDGQAQLHLASQNGQVRSVLENAIHHLRQALSENGIQLTQSQVSSDSQDSWQQENMSDSSQFSGDGADNHQGSEGNSMQLASEPALQKITLTPQELASARGGVDIFA</sequence>
<gene>
    <name evidence="3" type="ORF">M997_2402</name>
</gene>
<dbReference type="Pfam" id="PF02120">
    <property type="entry name" value="Flg_hook"/>
    <property type="match status" value="1"/>
</dbReference>
<dbReference type="RefSeq" id="WP_064720355.1">
    <property type="nucleotide sequence ID" value="NZ_LXEV01000027.1"/>
</dbReference>
<organism evidence="3 4">
    <name type="scientific">Proteus hauseri ATCC 700826</name>
    <dbReference type="NCBI Taxonomy" id="1354271"/>
    <lineage>
        <taxon>Bacteria</taxon>
        <taxon>Pseudomonadati</taxon>
        <taxon>Pseudomonadota</taxon>
        <taxon>Gammaproteobacteria</taxon>
        <taxon>Enterobacterales</taxon>
        <taxon>Morganellaceae</taxon>
        <taxon>Proteus</taxon>
    </lineage>
</organism>
<evidence type="ECO:0000313" key="4">
    <source>
        <dbReference type="Proteomes" id="UP000078250"/>
    </source>
</evidence>
<dbReference type="InterPro" id="IPR038610">
    <property type="entry name" value="FliK-like_C_sf"/>
</dbReference>
<dbReference type="Gene3D" id="3.30.750.140">
    <property type="match status" value="1"/>
</dbReference>
<feature type="compositionally biased region" description="Low complexity" evidence="1">
    <location>
        <begin position="404"/>
        <end position="417"/>
    </location>
</feature>
<dbReference type="InterPro" id="IPR021136">
    <property type="entry name" value="Flagellar_hook_control-like_C"/>
</dbReference>
<accession>A0AAJ3LT85</accession>
<dbReference type="AlphaFoldDB" id="A0AAJ3LT85"/>
<feature type="compositionally biased region" description="Polar residues" evidence="1">
    <location>
        <begin position="434"/>
        <end position="444"/>
    </location>
</feature>
<comment type="caution">
    <text evidence="3">The sequence shown here is derived from an EMBL/GenBank/DDBJ whole genome shotgun (WGS) entry which is preliminary data.</text>
</comment>
<keyword evidence="3" id="KW-0966">Cell projection</keyword>
<name>A0AAJ3LT85_PROHU</name>
<evidence type="ECO:0000313" key="3">
    <source>
        <dbReference type="EMBL" id="OAT46147.1"/>
    </source>
</evidence>